<dbReference type="EMBL" id="JXTC01000188">
    <property type="protein sequence ID" value="PON82863.1"/>
    <property type="molecule type" value="Genomic_DNA"/>
</dbReference>
<dbReference type="Pfam" id="PF13456">
    <property type="entry name" value="RVT_3"/>
    <property type="match status" value="1"/>
</dbReference>
<dbReference type="InterPro" id="IPR036397">
    <property type="entry name" value="RNaseH_sf"/>
</dbReference>
<dbReference type="PANTHER" id="PTHR47074">
    <property type="entry name" value="BNAC02G40300D PROTEIN"/>
    <property type="match status" value="1"/>
</dbReference>
<evidence type="ECO:0000313" key="3">
    <source>
        <dbReference type="Proteomes" id="UP000237000"/>
    </source>
</evidence>
<dbReference type="CDD" id="cd06222">
    <property type="entry name" value="RNase_H_like"/>
    <property type="match status" value="1"/>
</dbReference>
<dbReference type="PANTHER" id="PTHR47074:SF11">
    <property type="entry name" value="REVERSE TRANSCRIPTASE-LIKE PROTEIN"/>
    <property type="match status" value="1"/>
</dbReference>
<dbReference type="InterPro" id="IPR044730">
    <property type="entry name" value="RNase_H-like_dom_plant"/>
</dbReference>
<proteinExistence type="predicted"/>
<gene>
    <name evidence="2" type="ORF">TorRG33x02_214370</name>
</gene>
<evidence type="ECO:0000259" key="1">
    <source>
        <dbReference type="Pfam" id="PF13456"/>
    </source>
</evidence>
<dbReference type="InParanoid" id="A0A2P5EBE6"/>
<organism evidence="2 3">
    <name type="scientific">Trema orientale</name>
    <name type="common">Charcoal tree</name>
    <name type="synonym">Celtis orientalis</name>
    <dbReference type="NCBI Taxonomy" id="63057"/>
    <lineage>
        <taxon>Eukaryota</taxon>
        <taxon>Viridiplantae</taxon>
        <taxon>Streptophyta</taxon>
        <taxon>Embryophyta</taxon>
        <taxon>Tracheophyta</taxon>
        <taxon>Spermatophyta</taxon>
        <taxon>Magnoliopsida</taxon>
        <taxon>eudicotyledons</taxon>
        <taxon>Gunneridae</taxon>
        <taxon>Pentapetalae</taxon>
        <taxon>rosids</taxon>
        <taxon>fabids</taxon>
        <taxon>Rosales</taxon>
        <taxon>Cannabaceae</taxon>
        <taxon>Trema</taxon>
    </lineage>
</organism>
<sequence length="253" mass="28218">LRTEHLGNCSNEELVKGILKPPHLDAFDSGTRLEFTWFAAVLSEKIWWARNTKYHSGEVHNPEQLLTRINKLTREHLNNQAIGSANRAEAEGRNTGVTDYKDLRGRKVMVDSSFKNGVAAVAVIGIDKVNEVKILSTRYEKASSPIDAELRGLLLALQVCSEVGWQNSHILMDSNEVVRAVASCNISHWALAHIFFDVFNLLDAGLYTVKWTPRSRNVAAHELAKWAFGLKISGNFKVQEVVSVMVANILSLI</sequence>
<keyword evidence="3" id="KW-1185">Reference proteome</keyword>
<name>A0A2P5EBE6_TREOI</name>
<feature type="non-terminal residue" evidence="2">
    <location>
        <position position="1"/>
    </location>
</feature>
<dbReference type="InterPro" id="IPR012337">
    <property type="entry name" value="RNaseH-like_sf"/>
</dbReference>
<dbReference type="InterPro" id="IPR002156">
    <property type="entry name" value="RNaseH_domain"/>
</dbReference>
<dbReference type="GO" id="GO:0003676">
    <property type="term" value="F:nucleic acid binding"/>
    <property type="evidence" value="ECO:0007669"/>
    <property type="project" value="InterPro"/>
</dbReference>
<comment type="caution">
    <text evidence="2">The sequence shown here is derived from an EMBL/GenBank/DDBJ whole genome shotgun (WGS) entry which is preliminary data.</text>
</comment>
<protein>
    <submittedName>
        <fullName evidence="2">Ribonuclease H-like domain containing protein</fullName>
    </submittedName>
</protein>
<evidence type="ECO:0000313" key="2">
    <source>
        <dbReference type="EMBL" id="PON82863.1"/>
    </source>
</evidence>
<dbReference type="Proteomes" id="UP000237000">
    <property type="component" value="Unassembled WGS sequence"/>
</dbReference>
<dbReference type="AlphaFoldDB" id="A0A2P5EBE6"/>
<feature type="domain" description="RNase H type-1" evidence="1">
    <location>
        <begin position="111"/>
        <end position="227"/>
    </location>
</feature>
<dbReference type="GO" id="GO:0004523">
    <property type="term" value="F:RNA-DNA hybrid ribonuclease activity"/>
    <property type="evidence" value="ECO:0007669"/>
    <property type="project" value="InterPro"/>
</dbReference>
<accession>A0A2P5EBE6</accession>
<dbReference type="InterPro" id="IPR052929">
    <property type="entry name" value="RNase_H-like_EbsB-rel"/>
</dbReference>
<dbReference type="SUPFAM" id="SSF53098">
    <property type="entry name" value="Ribonuclease H-like"/>
    <property type="match status" value="1"/>
</dbReference>
<dbReference type="OrthoDB" id="1436421at2759"/>
<dbReference type="Gene3D" id="3.30.420.10">
    <property type="entry name" value="Ribonuclease H-like superfamily/Ribonuclease H"/>
    <property type="match status" value="1"/>
</dbReference>
<reference evidence="3" key="1">
    <citation type="submission" date="2016-06" db="EMBL/GenBank/DDBJ databases">
        <title>Parallel loss of symbiosis genes in relatives of nitrogen-fixing non-legume Parasponia.</title>
        <authorList>
            <person name="Van Velzen R."/>
            <person name="Holmer R."/>
            <person name="Bu F."/>
            <person name="Rutten L."/>
            <person name="Van Zeijl A."/>
            <person name="Liu W."/>
            <person name="Santuari L."/>
            <person name="Cao Q."/>
            <person name="Sharma T."/>
            <person name="Shen D."/>
            <person name="Roswanjaya Y."/>
            <person name="Wardhani T."/>
            <person name="Kalhor M.S."/>
            <person name="Jansen J."/>
            <person name="Van den Hoogen J."/>
            <person name="Gungor B."/>
            <person name="Hartog M."/>
            <person name="Hontelez J."/>
            <person name="Verver J."/>
            <person name="Yang W.-C."/>
            <person name="Schijlen E."/>
            <person name="Repin R."/>
            <person name="Schilthuizen M."/>
            <person name="Schranz E."/>
            <person name="Heidstra R."/>
            <person name="Miyata K."/>
            <person name="Fedorova E."/>
            <person name="Kohlen W."/>
            <person name="Bisseling T."/>
            <person name="Smit S."/>
            <person name="Geurts R."/>
        </authorList>
    </citation>
    <scope>NUCLEOTIDE SEQUENCE [LARGE SCALE GENOMIC DNA]</scope>
    <source>
        <strain evidence="3">cv. RG33-2</strain>
    </source>
</reference>